<dbReference type="SUPFAM" id="SSF52540">
    <property type="entry name" value="P-loop containing nucleoside triphosphate hydrolases"/>
    <property type="match status" value="1"/>
</dbReference>
<feature type="coiled-coil region" evidence="9">
    <location>
        <begin position="422"/>
        <end position="479"/>
    </location>
</feature>
<keyword evidence="4" id="KW-0498">Mitosis</keyword>
<evidence type="ECO:0000313" key="11">
    <source>
        <dbReference type="EMBL" id="KAL3232709.1"/>
    </source>
</evidence>
<evidence type="ECO:0000256" key="5">
    <source>
        <dbReference type="ARBA" id="ARBA00023054"/>
    </source>
</evidence>
<dbReference type="SMART" id="SM00968">
    <property type="entry name" value="SMC_hinge"/>
    <property type="match status" value="1"/>
</dbReference>
<name>A0ABR4NVG5_9SACH</name>
<evidence type="ECO:0000256" key="4">
    <source>
        <dbReference type="ARBA" id="ARBA00022776"/>
    </source>
</evidence>
<keyword evidence="12" id="KW-1185">Reference proteome</keyword>
<dbReference type="PANTHER" id="PTHR43977">
    <property type="entry name" value="STRUCTURAL MAINTENANCE OF CHROMOSOMES PROTEIN 3"/>
    <property type="match status" value="1"/>
</dbReference>
<dbReference type="InterPro" id="IPR027417">
    <property type="entry name" value="P-loop_NTPase"/>
</dbReference>
<accession>A0ABR4NVG5</accession>
<evidence type="ECO:0000256" key="6">
    <source>
        <dbReference type="ARBA" id="ARBA00023242"/>
    </source>
</evidence>
<organism evidence="11 12">
    <name type="scientific">Nakaseomyces bracarensis</name>
    <dbReference type="NCBI Taxonomy" id="273131"/>
    <lineage>
        <taxon>Eukaryota</taxon>
        <taxon>Fungi</taxon>
        <taxon>Dikarya</taxon>
        <taxon>Ascomycota</taxon>
        <taxon>Saccharomycotina</taxon>
        <taxon>Saccharomycetes</taxon>
        <taxon>Saccharomycetales</taxon>
        <taxon>Saccharomycetaceae</taxon>
        <taxon>Nakaseomyces</taxon>
    </lineage>
</organism>
<dbReference type="InterPro" id="IPR024704">
    <property type="entry name" value="SMC"/>
</dbReference>
<evidence type="ECO:0000256" key="7">
    <source>
        <dbReference type="ARBA" id="ARBA00023306"/>
    </source>
</evidence>
<comment type="similarity">
    <text evidence="2">Belongs to the SMC family. SMC3 subfamily.</text>
</comment>
<keyword evidence="7" id="KW-0131">Cell cycle</keyword>
<keyword evidence="5 9" id="KW-0175">Coiled coil</keyword>
<protein>
    <recommendedName>
        <fullName evidence="8">Structural maintenance of chromosomes protein</fullName>
    </recommendedName>
</protein>
<feature type="coiled-coil region" evidence="9">
    <location>
        <begin position="812"/>
        <end position="839"/>
    </location>
</feature>
<dbReference type="InterPro" id="IPR036277">
    <property type="entry name" value="SMC_hinge_sf"/>
</dbReference>
<dbReference type="InterPro" id="IPR010935">
    <property type="entry name" value="SMC_hinge"/>
</dbReference>
<reference evidence="11 12" key="1">
    <citation type="submission" date="2024-05" db="EMBL/GenBank/DDBJ databases">
        <title>Long read based assembly of the Candida bracarensis genome reveals expanded adhesin content.</title>
        <authorList>
            <person name="Marcet-Houben M."/>
            <person name="Ksiezopolska E."/>
            <person name="Gabaldon T."/>
        </authorList>
    </citation>
    <scope>NUCLEOTIDE SEQUENCE [LARGE SCALE GENOMIC DNA]</scope>
    <source>
        <strain evidence="11 12">CBM6</strain>
    </source>
</reference>
<evidence type="ECO:0000256" key="1">
    <source>
        <dbReference type="ARBA" id="ARBA00004123"/>
    </source>
</evidence>
<keyword evidence="3" id="KW-0132">Cell division</keyword>
<dbReference type="Pfam" id="PF06470">
    <property type="entry name" value="SMC_hinge"/>
    <property type="match status" value="1"/>
</dbReference>
<dbReference type="EMBL" id="JBEVYD010000005">
    <property type="protein sequence ID" value="KAL3232709.1"/>
    <property type="molecule type" value="Genomic_DNA"/>
</dbReference>
<evidence type="ECO:0000259" key="10">
    <source>
        <dbReference type="SMART" id="SM00968"/>
    </source>
</evidence>
<feature type="coiled-coil region" evidence="9">
    <location>
        <begin position="691"/>
        <end position="767"/>
    </location>
</feature>
<dbReference type="CDD" id="cd03272">
    <property type="entry name" value="ABC_SMC3_euk"/>
    <property type="match status" value="1"/>
</dbReference>
<proteinExistence type="inferred from homology"/>
<evidence type="ECO:0000256" key="8">
    <source>
        <dbReference type="PIRNR" id="PIRNR005719"/>
    </source>
</evidence>
<dbReference type="Gene3D" id="3.30.70.1620">
    <property type="match status" value="1"/>
</dbReference>
<evidence type="ECO:0000256" key="9">
    <source>
        <dbReference type="SAM" id="Coils"/>
    </source>
</evidence>
<dbReference type="Proteomes" id="UP001623330">
    <property type="component" value="Unassembled WGS sequence"/>
</dbReference>
<dbReference type="Pfam" id="PF02463">
    <property type="entry name" value="SMC_N"/>
    <property type="match status" value="1"/>
</dbReference>
<comment type="caution">
    <text evidence="11">The sequence shown here is derived from an EMBL/GenBank/DDBJ whole genome shotgun (WGS) entry which is preliminary data.</text>
</comment>
<gene>
    <name evidence="11" type="ORF">RNJ44_04625</name>
</gene>
<evidence type="ECO:0000313" key="12">
    <source>
        <dbReference type="Proteomes" id="UP001623330"/>
    </source>
</evidence>
<dbReference type="PIRSF" id="PIRSF005719">
    <property type="entry name" value="SMC"/>
    <property type="match status" value="1"/>
</dbReference>
<feature type="coiled-coil region" evidence="9">
    <location>
        <begin position="173"/>
        <end position="228"/>
    </location>
</feature>
<dbReference type="InterPro" id="IPR041741">
    <property type="entry name" value="SMC3_ABC_euk"/>
</dbReference>
<evidence type="ECO:0000256" key="2">
    <source>
        <dbReference type="ARBA" id="ARBA00005917"/>
    </source>
</evidence>
<evidence type="ECO:0000256" key="3">
    <source>
        <dbReference type="ARBA" id="ARBA00022618"/>
    </source>
</evidence>
<feature type="coiled-coil region" evidence="9">
    <location>
        <begin position="863"/>
        <end position="932"/>
    </location>
</feature>
<comment type="subcellular location">
    <subcellularLocation>
        <location evidence="1 8">Nucleus</location>
    </subcellularLocation>
</comment>
<dbReference type="SUPFAM" id="SSF75553">
    <property type="entry name" value="Smc hinge domain"/>
    <property type="match status" value="1"/>
</dbReference>
<dbReference type="InterPro" id="IPR003395">
    <property type="entry name" value="RecF/RecN/SMC_N"/>
</dbReference>
<feature type="domain" description="SMC hinge" evidence="10">
    <location>
        <begin position="535"/>
        <end position="651"/>
    </location>
</feature>
<keyword evidence="6 8" id="KW-0539">Nucleus</keyword>
<dbReference type="Gene3D" id="1.20.1060.20">
    <property type="match status" value="1"/>
</dbReference>
<sequence length="1222" mass="141080">MYIKRVVIKGFKTYRNETVIDNFSPHHNVVLGSNGSGKSNFFAAVRFVLTNDYTNLKREERQGLIYQGAGASVMSASVEIVLHDPEHSILLPGGRGSGGDTDEIRIRRTVGLKKDDYQINDRNVTRNDLSRMLESAGFYMNNPYNIVPQGRVIYLTNANDKERLQLLEEVVGAKSFELKLQASLKQMEETEQKRTQISTDMQELEDKLEEMEREQRELEKYIALERDRKVLRYTLHDRELNDIIGQIESLDGDYNDTVDSSEKYIQELDKREIMIQQITEEIKRIRTSLKLKSNTDLVQLRSKDDDALGKIENIKLKITDFRNQIKVNELQHSNDRKNLQLLEQLINEKTARKNKILPRFNELKTEETKLKFELSDLESRQNNLLLKKGNYAKFSSREERDAWIRTQMKVLSSTNGNNKLIIEELESQRDQVNNKLTENESELEELRDAISGPNVNAEREDIEVELQELKSKYTQNIDKRKELWRREQKLQVIHDTLVTEVKENERNLGETMDRSLSSGLKNVREICEKLNLPENTVFGTIGELINVNEKYKICAEVVGGNSLFNVVVDTDETATIIMNELYRMKGGRITFVPLNKLTSNSQNIAYPPTSEYACTPLIRKIKYNEMFEPIISHLFGRTLVVKDLGDGLILAKNYKLNCITLDGDRAERSGVLTGGYFDQYKKSRLESLASLSSSKESLSNIEKELESVRSDIQSLDDDIDQINGSIRLVANKKENILMDIDDQQNKLKNKENENLFLIQNKENIVRKLESIVIAFKLNEQKLTNLASDIQKDFDIELSQKEKDELSVLGKNIKKTQSNIDITMETLDELTTEIDTLEAELNSRLIPQYNDVKSKIFESSDIIVEELIKNQSIYENEFQSLDKQRTIFMNEINEIETELENLNAEILNKEKLLEKANNQQRLLLKKLDEFQKDVEKTMIRKTTLATRKEEIQQKIREVGLLPEDTLDKFKDFSGEELLSKLNETNKRIASMRNINKRAFENYKKYHEKRLELVERAQELDDSKDSIQDLIVKLKQQKITAVDKTFEKVSFNFTSVFERIVPRGTAKLNIYNNENHGNDSKGDIDMDGTQTDNHLTHYEGVSISVSFNSKQDERLKVEQLSGGQKTVCAIALILAIQMVEPAPFYLFDEVDAALDKQYRNSVAQTIAELAKKAQFICTTFRSDMIDVADKFYRIRYQNKHSSVLEVGKQDAIRFLRGGTKMAEI</sequence>
<dbReference type="Gene3D" id="3.40.50.300">
    <property type="entry name" value="P-loop containing nucleotide triphosphate hydrolases"/>
    <property type="match status" value="2"/>
</dbReference>